<protein>
    <submittedName>
        <fullName evidence="1">Uncharacterized protein</fullName>
    </submittedName>
</protein>
<dbReference type="AlphaFoldDB" id="A0A285JHN0"/>
<evidence type="ECO:0000313" key="1">
    <source>
        <dbReference type="EMBL" id="SNY58886.1"/>
    </source>
</evidence>
<sequence>MHHTPPPPPISPALTAELRYLHQVMQAIEILAEQPTLCVVAYGKIWRYPDLLSTSLRYAYLAQLHGFDVSPFKQWFNKDSALFAQHGLSWNFG</sequence>
<dbReference type="EMBL" id="OBEB01000008">
    <property type="protein sequence ID" value="SNY58886.1"/>
    <property type="molecule type" value="Genomic_DNA"/>
</dbReference>
<proteinExistence type="predicted"/>
<organism evidence="1 2">
    <name type="scientific">Arsukibacterium tuosuense</name>
    <dbReference type="NCBI Taxonomy" id="1323745"/>
    <lineage>
        <taxon>Bacteria</taxon>
        <taxon>Pseudomonadati</taxon>
        <taxon>Pseudomonadota</taxon>
        <taxon>Gammaproteobacteria</taxon>
        <taxon>Chromatiales</taxon>
        <taxon>Chromatiaceae</taxon>
        <taxon>Arsukibacterium</taxon>
    </lineage>
</organism>
<accession>A0A285JHN0</accession>
<keyword evidence="2" id="KW-1185">Reference proteome</keyword>
<dbReference type="OrthoDB" id="5771514at2"/>
<reference evidence="2" key="1">
    <citation type="submission" date="2017-09" db="EMBL/GenBank/DDBJ databases">
        <authorList>
            <person name="Varghese N."/>
            <person name="Submissions S."/>
        </authorList>
    </citation>
    <scope>NUCLEOTIDE SEQUENCE [LARGE SCALE GENOMIC DNA]</scope>
    <source>
        <strain evidence="2">CGMCC 1.12461</strain>
    </source>
</reference>
<dbReference type="RefSeq" id="WP_097112684.1">
    <property type="nucleotide sequence ID" value="NZ_OBEB01000008.1"/>
</dbReference>
<name>A0A285JHN0_9GAMM</name>
<gene>
    <name evidence="1" type="ORF">SAMN06297280_3509</name>
</gene>
<evidence type="ECO:0000313" key="2">
    <source>
        <dbReference type="Proteomes" id="UP000219353"/>
    </source>
</evidence>
<dbReference type="Proteomes" id="UP000219353">
    <property type="component" value="Unassembled WGS sequence"/>
</dbReference>